<dbReference type="PANTHER" id="PTHR30349">
    <property type="entry name" value="PHAGE INTEGRASE-RELATED"/>
    <property type="match status" value="1"/>
</dbReference>
<dbReference type="Pfam" id="PF02899">
    <property type="entry name" value="Phage_int_SAM_1"/>
    <property type="match status" value="1"/>
</dbReference>
<gene>
    <name evidence="5" type="ORF">H4C47_26695</name>
</gene>
<accession>A0A1Y5KVG1</accession>
<dbReference type="PROSITE" id="PS51900">
    <property type="entry name" value="CB"/>
    <property type="match status" value="1"/>
</dbReference>
<evidence type="ECO:0000256" key="3">
    <source>
        <dbReference type="ARBA" id="ARBA00023125"/>
    </source>
</evidence>
<dbReference type="GO" id="GO:0003677">
    <property type="term" value="F:DNA binding"/>
    <property type="evidence" value="ECO:0007669"/>
    <property type="project" value="UniProtKB-UniRule"/>
</dbReference>
<comment type="caution">
    <text evidence="5">The sequence shown here is derived from an EMBL/GenBank/DDBJ whole genome shotgun (WGS) entry which is preliminary data.</text>
</comment>
<reference evidence="5 6" key="1">
    <citation type="submission" date="2020-07" db="EMBL/GenBank/DDBJ databases">
        <title>Diversity of carbapenemase encoding genes among Pseudomonas putida group clinical isolates in a tertiary Brazilian hospital.</title>
        <authorList>
            <person name="Alberto-Lei F."/>
            <person name="Nodari C.S."/>
            <person name="Streling A.P."/>
            <person name="Paulino J.T."/>
            <person name="Bessa-Neto F.O."/>
            <person name="Cayo R."/>
            <person name="Gales A.C."/>
        </authorList>
    </citation>
    <scope>NUCLEOTIDE SEQUENCE [LARGE SCALE GENOMIC DNA]</scope>
    <source>
        <strain evidence="5 6">12464</strain>
    </source>
</reference>
<dbReference type="Proteomes" id="UP000553948">
    <property type="component" value="Unassembled WGS sequence"/>
</dbReference>
<dbReference type="PANTHER" id="PTHR30349:SF64">
    <property type="entry name" value="PROPHAGE INTEGRASE INTD-RELATED"/>
    <property type="match status" value="1"/>
</dbReference>
<dbReference type="InterPro" id="IPR011010">
    <property type="entry name" value="DNA_brk_join_enz"/>
</dbReference>
<name>A0A1Y5KVG1_PSEPU</name>
<dbReference type="InterPro" id="IPR010998">
    <property type="entry name" value="Integrase_recombinase_N"/>
</dbReference>
<evidence type="ECO:0000313" key="5">
    <source>
        <dbReference type="EMBL" id="MBA6119293.1"/>
    </source>
</evidence>
<organism evidence="5 6">
    <name type="scientific">Pseudomonas putida</name>
    <name type="common">Arthrobacter siderocapsulatus</name>
    <dbReference type="NCBI Taxonomy" id="303"/>
    <lineage>
        <taxon>Bacteria</taxon>
        <taxon>Pseudomonadati</taxon>
        <taxon>Pseudomonadota</taxon>
        <taxon>Gammaproteobacteria</taxon>
        <taxon>Pseudomonadales</taxon>
        <taxon>Pseudomonadaceae</taxon>
        <taxon>Pseudomonas</taxon>
    </lineage>
</organism>
<dbReference type="InterPro" id="IPR002104">
    <property type="entry name" value="Integrase_catalytic"/>
</dbReference>
<sequence>MRLVFATKDLAVAGRSFEGFPLLVGADGWPVEPAQSFLWHTLVESGEALSALTWEAYGRRLFDYFAFLEANGLAWNEESQADGLSVLSRYRDWSSGELELDPSTLNKRLNLIVRFYQWAKQRDLIAALPFGERRVRATPHSGFLSHVARPNAESTKPSVMVRERKRLTKFLTKDQAKVCLALDADPSHRILFHLMVRTGLRSCEARTFPFKYVFNPRLKKGLRPGQMISVALEPSDMHLKYGRPRTIDVPWSLMEEMWSYTLHEREVRKAAGNGRATALVLTREGRQYTKDSIVDVMKAYERKCGFYVRAHMLRHTYGTYTLLALRKSRDFKGEPLLYVRDRMGHSDVQTTMVYLHLINQLEAQSVLAHEDEIDMMFMAVSTPSI</sequence>
<comment type="similarity">
    <text evidence="1">Belongs to the 'phage' integrase family.</text>
</comment>
<evidence type="ECO:0000256" key="4">
    <source>
        <dbReference type="ARBA" id="ARBA00023172"/>
    </source>
</evidence>
<dbReference type="Pfam" id="PF00589">
    <property type="entry name" value="Phage_integrase"/>
    <property type="match status" value="1"/>
</dbReference>
<dbReference type="Gene3D" id="1.10.150.130">
    <property type="match status" value="1"/>
</dbReference>
<keyword evidence="4" id="KW-0233">DNA recombination</keyword>
<dbReference type="InterPro" id="IPR013762">
    <property type="entry name" value="Integrase-like_cat_sf"/>
</dbReference>
<dbReference type="GeneID" id="57609119"/>
<dbReference type="GO" id="GO:0015074">
    <property type="term" value="P:DNA integration"/>
    <property type="evidence" value="ECO:0007669"/>
    <property type="project" value="UniProtKB-KW"/>
</dbReference>
<evidence type="ECO:0000256" key="2">
    <source>
        <dbReference type="ARBA" id="ARBA00022908"/>
    </source>
</evidence>
<dbReference type="InterPro" id="IPR044068">
    <property type="entry name" value="CB"/>
</dbReference>
<dbReference type="GO" id="GO:0006310">
    <property type="term" value="P:DNA recombination"/>
    <property type="evidence" value="ECO:0007669"/>
    <property type="project" value="UniProtKB-KW"/>
</dbReference>
<dbReference type="AlphaFoldDB" id="A0A1Y5KVG1"/>
<dbReference type="CDD" id="cd00397">
    <property type="entry name" value="DNA_BRE_C"/>
    <property type="match status" value="1"/>
</dbReference>
<dbReference type="PROSITE" id="PS51898">
    <property type="entry name" value="TYR_RECOMBINASE"/>
    <property type="match status" value="1"/>
</dbReference>
<dbReference type="SUPFAM" id="SSF56349">
    <property type="entry name" value="DNA breaking-rejoining enzymes"/>
    <property type="match status" value="1"/>
</dbReference>
<evidence type="ECO:0000256" key="1">
    <source>
        <dbReference type="ARBA" id="ARBA00008857"/>
    </source>
</evidence>
<dbReference type="InterPro" id="IPR050090">
    <property type="entry name" value="Tyrosine_recombinase_XerCD"/>
</dbReference>
<keyword evidence="2" id="KW-0229">DNA integration</keyword>
<protein>
    <submittedName>
        <fullName evidence="5">Site-specific integrase</fullName>
    </submittedName>
</protein>
<dbReference type="RefSeq" id="WP_010794485.1">
    <property type="nucleotide sequence ID" value="NZ_CP060529.1"/>
</dbReference>
<proteinExistence type="inferred from homology"/>
<dbReference type="InterPro" id="IPR004107">
    <property type="entry name" value="Integrase_SAM-like_N"/>
</dbReference>
<evidence type="ECO:0000313" key="6">
    <source>
        <dbReference type="Proteomes" id="UP000553948"/>
    </source>
</evidence>
<dbReference type="Gene3D" id="1.10.443.10">
    <property type="entry name" value="Intergrase catalytic core"/>
    <property type="match status" value="1"/>
</dbReference>
<dbReference type="EMBL" id="JACGDG010000042">
    <property type="protein sequence ID" value="MBA6119293.1"/>
    <property type="molecule type" value="Genomic_DNA"/>
</dbReference>
<keyword evidence="3" id="KW-0238">DNA-binding</keyword>